<sequence>MSLRDAPRTEVAAAVIERPDGSFLMACRPEGKAYAGWWEFPGGKVEAGETAREALVRELEEELGIAVTGAYPWISRCYDYPHAQVNLRFFRVTGWQGEPQPHEGQQLAWTHASRPEVEPILPANGPILRGLSLPLVYAISDAENLGVDIFLKRLDERLAAGLRLVQLREKAMPSRDFEALARAVAERCRAAGAQLLINGDIELARALGVGVHLGSKQWLELKQRPELSWVGASCHDAGELARAVELGADLAVLSPVLPTASHPGAPTLGWPRFAELVAHSPIPVFALGGLAENDLDLARRHGAHGVALKGWAWR</sequence>
<name>A0A4R3JT53_9PROT</name>
<evidence type="ECO:0000313" key="20">
    <source>
        <dbReference type="Proteomes" id="UP000295135"/>
    </source>
</evidence>
<proteinExistence type="inferred from homology"/>
<evidence type="ECO:0000256" key="14">
    <source>
        <dbReference type="ARBA" id="ARBA00041592"/>
    </source>
</evidence>
<comment type="cofactor">
    <cofactor evidence="1">
        <name>Mg(2+)</name>
        <dbReference type="ChEBI" id="CHEBI:18420"/>
    </cofactor>
</comment>
<dbReference type="PROSITE" id="PS51462">
    <property type="entry name" value="NUDIX"/>
    <property type="match status" value="1"/>
</dbReference>
<dbReference type="GO" id="GO:0006281">
    <property type="term" value="P:DNA repair"/>
    <property type="evidence" value="ECO:0007669"/>
    <property type="project" value="UniProtKB-KW"/>
</dbReference>
<comment type="caution">
    <text evidence="19">The sequence shown here is derived from an EMBL/GenBank/DDBJ whole genome shotgun (WGS) entry which is preliminary data.</text>
</comment>
<protein>
    <recommendedName>
        <fullName evidence="13">8-oxo-dGTP diphosphatase</fullName>
        <ecNumber evidence="12">3.6.1.55</ecNumber>
    </recommendedName>
    <alternativeName>
        <fullName evidence="16">7,8-dihydro-8-oxoguanine-triphosphatase</fullName>
    </alternativeName>
    <alternativeName>
        <fullName evidence="15">Mutator protein MutT</fullName>
    </alternativeName>
    <alternativeName>
        <fullName evidence="14">dGTP pyrophosphohydrolase</fullName>
    </alternativeName>
</protein>
<dbReference type="SUPFAM" id="SSF51391">
    <property type="entry name" value="Thiamin phosphate synthase"/>
    <property type="match status" value="1"/>
</dbReference>
<dbReference type="PRINTS" id="PR00502">
    <property type="entry name" value="NUDIXFAMILY"/>
</dbReference>
<dbReference type="CDD" id="cd00564">
    <property type="entry name" value="TMP_TenI"/>
    <property type="match status" value="1"/>
</dbReference>
<dbReference type="PROSITE" id="PS00893">
    <property type="entry name" value="NUDIX_BOX"/>
    <property type="match status" value="1"/>
</dbReference>
<evidence type="ECO:0000259" key="18">
    <source>
        <dbReference type="PROSITE" id="PS51462"/>
    </source>
</evidence>
<dbReference type="Pfam" id="PF00293">
    <property type="entry name" value="NUDIX"/>
    <property type="match status" value="1"/>
</dbReference>
<dbReference type="Gene3D" id="3.20.20.70">
    <property type="entry name" value="Aldolase class I"/>
    <property type="match status" value="1"/>
</dbReference>
<keyword evidence="20" id="KW-1185">Reference proteome</keyword>
<dbReference type="GO" id="GO:0006260">
    <property type="term" value="P:DNA replication"/>
    <property type="evidence" value="ECO:0007669"/>
    <property type="project" value="UniProtKB-KW"/>
</dbReference>
<evidence type="ECO:0000313" key="19">
    <source>
        <dbReference type="EMBL" id="TCS69457.1"/>
    </source>
</evidence>
<evidence type="ECO:0000256" key="1">
    <source>
        <dbReference type="ARBA" id="ARBA00001946"/>
    </source>
</evidence>
<reference evidence="19 20" key="1">
    <citation type="submission" date="2019-03" db="EMBL/GenBank/DDBJ databases">
        <title>Genomic Encyclopedia of Type Strains, Phase IV (KMG-IV): sequencing the most valuable type-strain genomes for metagenomic binning, comparative biology and taxonomic classification.</title>
        <authorList>
            <person name="Goeker M."/>
        </authorList>
    </citation>
    <scope>NUCLEOTIDE SEQUENCE [LARGE SCALE GENOMIC DNA]</scope>
    <source>
        <strain evidence="19 20">DSM 103923</strain>
    </source>
</reference>
<dbReference type="AlphaFoldDB" id="A0A4R3JT53"/>
<keyword evidence="4" id="KW-0235">DNA replication</keyword>
<keyword evidence="8" id="KW-0460">Magnesium</keyword>
<dbReference type="CDD" id="cd03425">
    <property type="entry name" value="NUDIX_MutT_NudA_like"/>
    <property type="match status" value="1"/>
</dbReference>
<dbReference type="EMBL" id="SLZY01000020">
    <property type="protein sequence ID" value="TCS69457.1"/>
    <property type="molecule type" value="Genomic_DNA"/>
</dbReference>
<dbReference type="GO" id="GO:0035539">
    <property type="term" value="F:8-oxo-7,8-dihydrodeoxyguanosine triphosphate pyrophosphatase activity"/>
    <property type="evidence" value="ECO:0007669"/>
    <property type="project" value="UniProtKB-EC"/>
</dbReference>
<evidence type="ECO:0000256" key="10">
    <source>
        <dbReference type="ARBA" id="ARBA00035861"/>
    </source>
</evidence>
<dbReference type="InterPro" id="IPR020476">
    <property type="entry name" value="Nudix_hydrolase"/>
</dbReference>
<dbReference type="Pfam" id="PF02581">
    <property type="entry name" value="TMP-TENI"/>
    <property type="match status" value="1"/>
</dbReference>
<evidence type="ECO:0000256" key="12">
    <source>
        <dbReference type="ARBA" id="ARBA00038905"/>
    </source>
</evidence>
<dbReference type="InterPro" id="IPR013785">
    <property type="entry name" value="Aldolase_TIM"/>
</dbReference>
<dbReference type="NCBIfam" id="NF006530">
    <property type="entry name" value="PRK08999.1"/>
    <property type="match status" value="1"/>
</dbReference>
<dbReference type="RefSeq" id="WP_338057661.1">
    <property type="nucleotide sequence ID" value="NZ_AP018721.1"/>
</dbReference>
<evidence type="ECO:0000256" key="16">
    <source>
        <dbReference type="ARBA" id="ARBA00042798"/>
    </source>
</evidence>
<feature type="domain" description="Nudix hydrolase" evidence="18">
    <location>
        <begin position="7"/>
        <end position="135"/>
    </location>
</feature>
<accession>A0A4R3JT53</accession>
<comment type="catalytic activity">
    <reaction evidence="11">
        <text>8-oxo-GTP + H2O = 8-oxo-GMP + diphosphate + H(+)</text>
        <dbReference type="Rhea" id="RHEA:67616"/>
        <dbReference type="ChEBI" id="CHEBI:15377"/>
        <dbReference type="ChEBI" id="CHEBI:15378"/>
        <dbReference type="ChEBI" id="CHEBI:33019"/>
        <dbReference type="ChEBI" id="CHEBI:143553"/>
        <dbReference type="ChEBI" id="CHEBI:145694"/>
    </reaction>
</comment>
<comment type="catalytic activity">
    <reaction evidence="10">
        <text>8-oxo-dGTP + H2O = 8-oxo-dGMP + diphosphate + H(+)</text>
        <dbReference type="Rhea" id="RHEA:31575"/>
        <dbReference type="ChEBI" id="CHEBI:15377"/>
        <dbReference type="ChEBI" id="CHEBI:15378"/>
        <dbReference type="ChEBI" id="CHEBI:33019"/>
        <dbReference type="ChEBI" id="CHEBI:63224"/>
        <dbReference type="ChEBI" id="CHEBI:77896"/>
        <dbReference type="EC" id="3.6.1.55"/>
    </reaction>
</comment>
<dbReference type="InterPro" id="IPR047127">
    <property type="entry name" value="MutT-like"/>
</dbReference>
<evidence type="ECO:0000256" key="4">
    <source>
        <dbReference type="ARBA" id="ARBA00022705"/>
    </source>
</evidence>
<dbReference type="GO" id="GO:0044716">
    <property type="term" value="F:8-oxo-GDP phosphatase activity"/>
    <property type="evidence" value="ECO:0007669"/>
    <property type="project" value="TreeGrafter"/>
</dbReference>
<gene>
    <name evidence="19" type="ORF">EDC61_12018</name>
</gene>
<dbReference type="InterPro" id="IPR000086">
    <property type="entry name" value="NUDIX_hydrolase_dom"/>
</dbReference>
<evidence type="ECO:0000256" key="3">
    <source>
        <dbReference type="ARBA" id="ARBA00022457"/>
    </source>
</evidence>
<evidence type="ECO:0000256" key="11">
    <source>
        <dbReference type="ARBA" id="ARBA00036904"/>
    </source>
</evidence>
<evidence type="ECO:0000256" key="9">
    <source>
        <dbReference type="ARBA" id="ARBA00023204"/>
    </source>
</evidence>
<keyword evidence="9" id="KW-0234">DNA repair</keyword>
<evidence type="ECO:0000256" key="5">
    <source>
        <dbReference type="ARBA" id="ARBA00022723"/>
    </source>
</evidence>
<dbReference type="PANTHER" id="PTHR47707">
    <property type="entry name" value="8-OXO-DGTP DIPHOSPHATASE"/>
    <property type="match status" value="1"/>
</dbReference>
<dbReference type="EC" id="3.6.1.55" evidence="12"/>
<dbReference type="GO" id="GO:0008413">
    <property type="term" value="F:8-oxo-7,8-dihydroguanosine triphosphate pyrophosphatase activity"/>
    <property type="evidence" value="ECO:0007669"/>
    <property type="project" value="TreeGrafter"/>
</dbReference>
<organism evidence="19 20">
    <name type="scientific">Sulfuritortus calidifontis</name>
    <dbReference type="NCBI Taxonomy" id="1914471"/>
    <lineage>
        <taxon>Bacteria</taxon>
        <taxon>Pseudomonadati</taxon>
        <taxon>Pseudomonadota</taxon>
        <taxon>Betaproteobacteria</taxon>
        <taxon>Nitrosomonadales</taxon>
        <taxon>Thiobacillaceae</taxon>
        <taxon>Sulfuritortus</taxon>
    </lineage>
</organism>
<evidence type="ECO:0000256" key="8">
    <source>
        <dbReference type="ARBA" id="ARBA00022842"/>
    </source>
</evidence>
<evidence type="ECO:0000256" key="13">
    <source>
        <dbReference type="ARBA" id="ARBA00040794"/>
    </source>
</evidence>
<evidence type="ECO:0000256" key="6">
    <source>
        <dbReference type="ARBA" id="ARBA00022763"/>
    </source>
</evidence>
<dbReference type="GO" id="GO:0046872">
    <property type="term" value="F:metal ion binding"/>
    <property type="evidence" value="ECO:0007669"/>
    <property type="project" value="UniProtKB-KW"/>
</dbReference>
<dbReference type="InterPro" id="IPR015797">
    <property type="entry name" value="NUDIX_hydrolase-like_dom_sf"/>
</dbReference>
<comment type="similarity">
    <text evidence="2 17">Belongs to the Nudix hydrolase family.</text>
</comment>
<dbReference type="InterPro" id="IPR036206">
    <property type="entry name" value="ThiamineP_synth_sf"/>
</dbReference>
<evidence type="ECO:0000256" key="2">
    <source>
        <dbReference type="ARBA" id="ARBA00005582"/>
    </source>
</evidence>
<keyword evidence="5" id="KW-0479">Metal-binding</keyword>
<dbReference type="PANTHER" id="PTHR47707:SF1">
    <property type="entry name" value="NUDIX HYDROLASE FAMILY PROTEIN"/>
    <property type="match status" value="1"/>
</dbReference>
<dbReference type="InterPro" id="IPR022998">
    <property type="entry name" value="ThiamineP_synth_TenI"/>
</dbReference>
<keyword evidence="7 17" id="KW-0378">Hydrolase</keyword>
<dbReference type="SUPFAM" id="SSF55811">
    <property type="entry name" value="Nudix"/>
    <property type="match status" value="1"/>
</dbReference>
<keyword evidence="3" id="KW-0515">Mutator protein</keyword>
<dbReference type="Proteomes" id="UP000295135">
    <property type="component" value="Unassembled WGS sequence"/>
</dbReference>
<dbReference type="GO" id="GO:0009228">
    <property type="term" value="P:thiamine biosynthetic process"/>
    <property type="evidence" value="ECO:0007669"/>
    <property type="project" value="UniProtKB-KW"/>
</dbReference>
<dbReference type="GO" id="GO:0044715">
    <property type="term" value="F:8-oxo-dGDP phosphatase activity"/>
    <property type="evidence" value="ECO:0007669"/>
    <property type="project" value="TreeGrafter"/>
</dbReference>
<evidence type="ECO:0000256" key="7">
    <source>
        <dbReference type="ARBA" id="ARBA00022801"/>
    </source>
</evidence>
<dbReference type="InterPro" id="IPR020084">
    <property type="entry name" value="NUDIX_hydrolase_CS"/>
</dbReference>
<evidence type="ECO:0000256" key="17">
    <source>
        <dbReference type="RuleBase" id="RU003476"/>
    </source>
</evidence>
<dbReference type="Gene3D" id="3.90.79.10">
    <property type="entry name" value="Nucleoside Triphosphate Pyrophosphohydrolase"/>
    <property type="match status" value="1"/>
</dbReference>
<keyword evidence="6" id="KW-0227">DNA damage</keyword>
<evidence type="ECO:0000256" key="15">
    <source>
        <dbReference type="ARBA" id="ARBA00041979"/>
    </source>
</evidence>